<evidence type="ECO:0000256" key="2">
    <source>
        <dbReference type="ARBA" id="ARBA00006143"/>
    </source>
</evidence>
<evidence type="ECO:0000313" key="8">
    <source>
        <dbReference type="EMBL" id="HIT98935.1"/>
    </source>
</evidence>
<dbReference type="InterPro" id="IPR003834">
    <property type="entry name" value="Cyt_c_assmbl_TM_dom"/>
</dbReference>
<comment type="subcellular location">
    <subcellularLocation>
        <location evidence="1">Membrane</location>
        <topology evidence="1">Multi-pass membrane protein</topology>
    </subcellularLocation>
</comment>
<evidence type="ECO:0000256" key="4">
    <source>
        <dbReference type="ARBA" id="ARBA00022989"/>
    </source>
</evidence>
<keyword evidence="4 6" id="KW-1133">Transmembrane helix</keyword>
<comment type="similarity">
    <text evidence="2">Belongs to the DsbD family.</text>
</comment>
<feature type="transmembrane region" description="Helical" evidence="6">
    <location>
        <begin position="134"/>
        <end position="165"/>
    </location>
</feature>
<feature type="transmembrane region" description="Helical" evidence="6">
    <location>
        <begin position="213"/>
        <end position="231"/>
    </location>
</feature>
<name>A0A9D1HB20_9FIRM</name>
<evidence type="ECO:0000259" key="7">
    <source>
        <dbReference type="Pfam" id="PF02683"/>
    </source>
</evidence>
<evidence type="ECO:0000313" key="9">
    <source>
        <dbReference type="Proteomes" id="UP000824159"/>
    </source>
</evidence>
<dbReference type="GO" id="GO:0016020">
    <property type="term" value="C:membrane"/>
    <property type="evidence" value="ECO:0007669"/>
    <property type="project" value="UniProtKB-SubCell"/>
</dbReference>
<keyword evidence="5 6" id="KW-0472">Membrane</keyword>
<feature type="transmembrane region" description="Helical" evidence="6">
    <location>
        <begin position="93"/>
        <end position="113"/>
    </location>
</feature>
<evidence type="ECO:0000256" key="3">
    <source>
        <dbReference type="ARBA" id="ARBA00022692"/>
    </source>
</evidence>
<accession>A0A9D1HB20</accession>
<dbReference type="PANTHER" id="PTHR31272">
    <property type="entry name" value="CYTOCHROME C-TYPE BIOGENESIS PROTEIN HI_1454-RELATED"/>
    <property type="match status" value="1"/>
</dbReference>
<proteinExistence type="inferred from homology"/>
<protein>
    <submittedName>
        <fullName evidence="8">Sulfite exporter TauE/SafE family protein</fullName>
    </submittedName>
</protein>
<organism evidence="8 9">
    <name type="scientific">Candidatus Allocopromorpha excrementavium</name>
    <dbReference type="NCBI Taxonomy" id="2840741"/>
    <lineage>
        <taxon>Bacteria</taxon>
        <taxon>Bacillati</taxon>
        <taxon>Bacillota</taxon>
        <taxon>Clostridia</taxon>
        <taxon>Eubacteriales</taxon>
        <taxon>Eubacteriaceae</taxon>
        <taxon>Eubacteriaceae incertae sedis</taxon>
        <taxon>Candidatus Allocopromorpha</taxon>
    </lineage>
</organism>
<gene>
    <name evidence="8" type="ORF">IAD12_01595</name>
</gene>
<feature type="transmembrane region" description="Helical" evidence="6">
    <location>
        <begin position="171"/>
        <end position="192"/>
    </location>
</feature>
<sequence>MEYENIFEMLSQSVIYLIKDNMWIGPVFSFVAGIFTSLTPCALSNIPLITGYISAGDKKYDTKKSLILSIIFAAGAAVTFLVLGITASEVGNAIGHIEFIHIILGILMILMALQTWEIIHIIPHIHVHTSTKSSGFIGVFITGLIGGLFSSHCAVPVILLILTLASQFSSPLWVVLMLLFYSAGHGIIIIISGTSIGFANKLENGAGEKTARIFKLVLGFIMAAIGIYMIFG</sequence>
<evidence type="ECO:0000256" key="5">
    <source>
        <dbReference type="ARBA" id="ARBA00023136"/>
    </source>
</evidence>
<dbReference type="GO" id="GO:0017004">
    <property type="term" value="P:cytochrome complex assembly"/>
    <property type="evidence" value="ECO:0007669"/>
    <property type="project" value="InterPro"/>
</dbReference>
<comment type="caution">
    <text evidence="8">The sequence shown here is derived from an EMBL/GenBank/DDBJ whole genome shotgun (WGS) entry which is preliminary data.</text>
</comment>
<keyword evidence="3 6" id="KW-0812">Transmembrane</keyword>
<feature type="domain" description="Cytochrome C biogenesis protein transmembrane" evidence="7">
    <location>
        <begin position="27"/>
        <end position="230"/>
    </location>
</feature>
<reference evidence="8" key="1">
    <citation type="submission" date="2020-10" db="EMBL/GenBank/DDBJ databases">
        <authorList>
            <person name="Gilroy R."/>
        </authorList>
    </citation>
    <scope>NUCLEOTIDE SEQUENCE</scope>
    <source>
        <strain evidence="8">CHK176-22527</strain>
    </source>
</reference>
<evidence type="ECO:0000256" key="1">
    <source>
        <dbReference type="ARBA" id="ARBA00004141"/>
    </source>
</evidence>
<dbReference type="PANTHER" id="PTHR31272:SF6">
    <property type="entry name" value="CYTOCHROME C-TYPE BIOGENESIS CCDA-LIKE CHLOROPLASTIC PROTEIN"/>
    <property type="match status" value="1"/>
</dbReference>
<evidence type="ECO:0000256" key="6">
    <source>
        <dbReference type="SAM" id="Phobius"/>
    </source>
</evidence>
<feature type="transmembrane region" description="Helical" evidence="6">
    <location>
        <begin position="27"/>
        <end position="53"/>
    </location>
</feature>
<dbReference type="InterPro" id="IPR051790">
    <property type="entry name" value="Cytochrome_c-biogenesis_DsbD"/>
</dbReference>
<dbReference type="AlphaFoldDB" id="A0A9D1HB20"/>
<dbReference type="EMBL" id="DVLX01000021">
    <property type="protein sequence ID" value="HIT98935.1"/>
    <property type="molecule type" value="Genomic_DNA"/>
</dbReference>
<dbReference type="Proteomes" id="UP000824159">
    <property type="component" value="Unassembled WGS sequence"/>
</dbReference>
<feature type="transmembrane region" description="Helical" evidence="6">
    <location>
        <begin position="65"/>
        <end position="87"/>
    </location>
</feature>
<reference evidence="8" key="2">
    <citation type="journal article" date="2021" name="PeerJ">
        <title>Extensive microbial diversity within the chicken gut microbiome revealed by metagenomics and culture.</title>
        <authorList>
            <person name="Gilroy R."/>
            <person name="Ravi A."/>
            <person name="Getino M."/>
            <person name="Pursley I."/>
            <person name="Horton D.L."/>
            <person name="Alikhan N.F."/>
            <person name="Baker D."/>
            <person name="Gharbi K."/>
            <person name="Hall N."/>
            <person name="Watson M."/>
            <person name="Adriaenssens E.M."/>
            <person name="Foster-Nyarko E."/>
            <person name="Jarju S."/>
            <person name="Secka A."/>
            <person name="Antonio M."/>
            <person name="Oren A."/>
            <person name="Chaudhuri R.R."/>
            <person name="La Ragione R."/>
            <person name="Hildebrand F."/>
            <person name="Pallen M.J."/>
        </authorList>
    </citation>
    <scope>NUCLEOTIDE SEQUENCE</scope>
    <source>
        <strain evidence="8">CHK176-22527</strain>
    </source>
</reference>
<dbReference type="Pfam" id="PF02683">
    <property type="entry name" value="DsbD_TM"/>
    <property type="match status" value="1"/>
</dbReference>